<proteinExistence type="predicted"/>
<sequence length="36" mass="3933">MRERARSGDGSAPIARLSCIDGKKDAAKQIQMESKQ</sequence>
<dbReference type="STRING" id="1353528.DT23_11890"/>
<protein>
    <submittedName>
        <fullName evidence="1">Uncharacterized protein</fullName>
    </submittedName>
</protein>
<accession>A0A074JZC3</accession>
<evidence type="ECO:0000313" key="1">
    <source>
        <dbReference type="EMBL" id="KEO60913.1"/>
    </source>
</evidence>
<gene>
    <name evidence="1" type="ORF">DT23_11890</name>
</gene>
<name>A0A074JZC3_9RHOB</name>
<reference evidence="1 2" key="1">
    <citation type="journal article" date="2015" name="Antonie Van Leeuwenhoek">
        <title>Thioclava indica sp. nov., isolated from surface seawater of the Indian Ocean.</title>
        <authorList>
            <person name="Liu Y."/>
            <person name="Lai Q."/>
            <person name="Du J."/>
            <person name="Xu H."/>
            <person name="Jiang L."/>
            <person name="Shao Z."/>
        </authorList>
    </citation>
    <scope>NUCLEOTIDE SEQUENCE [LARGE SCALE GENOMIC DNA]</scope>
    <source>
        <strain evidence="1 2">DT23-4</strain>
    </source>
</reference>
<dbReference type="AlphaFoldDB" id="A0A074JZC3"/>
<dbReference type="Proteomes" id="UP000027471">
    <property type="component" value="Unassembled WGS sequence"/>
</dbReference>
<evidence type="ECO:0000313" key="2">
    <source>
        <dbReference type="Proteomes" id="UP000027471"/>
    </source>
</evidence>
<dbReference type="EMBL" id="AUNB01000013">
    <property type="protein sequence ID" value="KEO60913.1"/>
    <property type="molecule type" value="Genomic_DNA"/>
</dbReference>
<organism evidence="1 2">
    <name type="scientific">Thioclava indica</name>
    <dbReference type="NCBI Taxonomy" id="1353528"/>
    <lineage>
        <taxon>Bacteria</taxon>
        <taxon>Pseudomonadati</taxon>
        <taxon>Pseudomonadota</taxon>
        <taxon>Alphaproteobacteria</taxon>
        <taxon>Rhodobacterales</taxon>
        <taxon>Paracoccaceae</taxon>
        <taxon>Thioclava</taxon>
    </lineage>
</organism>
<keyword evidence="2" id="KW-1185">Reference proteome</keyword>
<comment type="caution">
    <text evidence="1">The sequence shown here is derived from an EMBL/GenBank/DDBJ whole genome shotgun (WGS) entry which is preliminary data.</text>
</comment>